<keyword evidence="2" id="KW-1185">Reference proteome</keyword>
<dbReference type="SUPFAM" id="SSF53474">
    <property type="entry name" value="alpha/beta-Hydrolases"/>
    <property type="match status" value="1"/>
</dbReference>
<sequence length="238" mass="25789">MDFAPILSAARLAQAAYIMDAAQAKAAFEALGHMFISQFKDNDSQAVLSIGPDGKTHFSLAGTRFTDRQIGDLIDDLQTDALDLGGGAKVTRGPYESAKELFAWALSVVPKGTVLHCAGHSLAGWRLSYTPCFVAPEQIGSLFAFEPPKGANLAYYRRYQNELAQMVITGCGRDIWVGYPRLGGWLHRPGPMLWLTSTGFQMIDTSAWPGGFNLADHSIDLVVQRLEKLAAAPMKPAA</sequence>
<dbReference type="InterPro" id="IPR029058">
    <property type="entry name" value="AB_hydrolase_fold"/>
</dbReference>
<evidence type="ECO:0000313" key="2">
    <source>
        <dbReference type="Proteomes" id="UP000294200"/>
    </source>
</evidence>
<gene>
    <name evidence="1" type="ORF">BZM27_06205</name>
</gene>
<dbReference type="Proteomes" id="UP000294200">
    <property type="component" value="Unassembled WGS sequence"/>
</dbReference>
<dbReference type="EMBL" id="MWML01000013">
    <property type="protein sequence ID" value="TCG09390.1"/>
    <property type="molecule type" value="Genomic_DNA"/>
</dbReference>
<reference evidence="1 2" key="1">
    <citation type="submission" date="2017-02" db="EMBL/GenBank/DDBJ databases">
        <title>Paraburkholderia sophoroidis sp. nov. and Paraburkholderia steynii sp. nov. rhizobial symbionts of the fynbos legume Hypocalyptus sophoroides.</title>
        <authorList>
            <person name="Steenkamp E.T."/>
            <person name="Beukes C.W."/>
            <person name="Van Zyl E."/>
            <person name="Avontuur J."/>
            <person name="Chan W.Y."/>
            <person name="Hassen A."/>
            <person name="Palmer M."/>
            <person name="Mthombeni L."/>
            <person name="Phalane F."/>
            <person name="Sereme K."/>
            <person name="Venter S.N."/>
        </authorList>
    </citation>
    <scope>NUCLEOTIDE SEQUENCE [LARGE SCALE GENOMIC DNA]</scope>
    <source>
        <strain evidence="1 2">HC1.1ba</strain>
    </source>
</reference>
<comment type="caution">
    <text evidence="1">The sequence shown here is derived from an EMBL/GenBank/DDBJ whole genome shotgun (WGS) entry which is preliminary data.</text>
</comment>
<name>A0A4R0XMJ9_9BURK</name>
<dbReference type="AlphaFoldDB" id="A0A4R0XMJ9"/>
<evidence type="ECO:0000313" key="1">
    <source>
        <dbReference type="EMBL" id="TCG09390.1"/>
    </source>
</evidence>
<organism evidence="1 2">
    <name type="scientific">Paraburkholderia steynii</name>
    <dbReference type="NCBI Taxonomy" id="1245441"/>
    <lineage>
        <taxon>Bacteria</taxon>
        <taxon>Pseudomonadati</taxon>
        <taxon>Pseudomonadota</taxon>
        <taxon>Betaproteobacteria</taxon>
        <taxon>Burkholderiales</taxon>
        <taxon>Burkholderiaceae</taxon>
        <taxon>Paraburkholderia</taxon>
    </lineage>
</organism>
<accession>A0A4R0XMJ9</accession>
<proteinExistence type="predicted"/>
<protein>
    <submittedName>
        <fullName evidence="1">Uncharacterized protein</fullName>
    </submittedName>
</protein>